<feature type="region of interest" description="Disordered" evidence="3">
    <location>
        <begin position="228"/>
        <end position="251"/>
    </location>
</feature>
<keyword evidence="1" id="KW-0547">Nucleotide-binding</keyword>
<reference evidence="5 6" key="1">
    <citation type="submission" date="2015-06" db="EMBL/GenBank/DDBJ databases">
        <authorList>
            <person name="Ju K.-S."/>
            <person name="Doroghazi J.R."/>
            <person name="Metcalf W.W."/>
        </authorList>
    </citation>
    <scope>NUCLEOTIDE SEQUENCE [LARGE SCALE GENOMIC DNA]</scope>
    <source>
        <strain evidence="5 6">NRRL 3414</strain>
    </source>
</reference>
<proteinExistence type="predicted"/>
<dbReference type="Proteomes" id="UP000037432">
    <property type="component" value="Unassembled WGS sequence"/>
</dbReference>
<accession>A0A0J7Z593</accession>
<sequence>MQNLGIDRLDPALLAATDRLSGAVAAAVETGAAHVAPSHLLIALGRVPGSVAAGLFGRSRIPVEAFVEALRAQSPRRDGLPPTELTYRTAATGTREALAALPPGAGERELLAAVLPRLEAPADLLLREYARADLDQWVRECRAEPAPAREVFGGDGRLLLDRFGPGARRVLAALAAGSAQEDGPGPAPLTTALLLRAMAAVPNGLIEQGCHFLGQDVRVLRLRMTSLTDGGSDSSDSSGFSVPSGPGGELSRDSLQELLARTLESAAVVAARRGGDLVAERDLLAALLDTPAGLTAGFLRDSRIDVTRLRRYAEEYYRELPAQEPDTAVHMPPLEESLDRLRERLIGREAVIDRLTPSLERITRSLRRGLRLADQPLGRFLFCGPSGTGKTLAAHALADIVYGSEQDLLFFEMGQFNTKESMNNFIGAAPGYVGYGEGKLTNGLRDNPRRVLLFDEVEKADGRVLDALLRLLDEGRISDPAGPVRDARDSVIVLTSNLGAAEFAGLAQPEAAVQLRRIMEGFFRPEFLNRIDEVVLFEPFRPDELEAIALGGLTRQAARVTAQLGVDLCWKPEIPARIAELAMTRRPAEAARGVNRYVDGAFAPLLRLLDEADARGEAVERARIVLDGERLTVVDSSG</sequence>
<protein>
    <recommendedName>
        <fullName evidence="4">AAA+ ATPase domain-containing protein</fullName>
    </recommendedName>
</protein>
<dbReference type="OrthoDB" id="4349945at2"/>
<organism evidence="5 6">
    <name type="scientific">Streptomyces viridochromogenes</name>
    <dbReference type="NCBI Taxonomy" id="1938"/>
    <lineage>
        <taxon>Bacteria</taxon>
        <taxon>Bacillati</taxon>
        <taxon>Actinomycetota</taxon>
        <taxon>Actinomycetes</taxon>
        <taxon>Kitasatosporales</taxon>
        <taxon>Streptomycetaceae</taxon>
        <taxon>Streptomyces</taxon>
    </lineage>
</organism>
<name>A0A0J7Z593_STRVR</name>
<evidence type="ECO:0000256" key="2">
    <source>
        <dbReference type="ARBA" id="ARBA00022840"/>
    </source>
</evidence>
<evidence type="ECO:0000259" key="4">
    <source>
        <dbReference type="SMART" id="SM00382"/>
    </source>
</evidence>
<dbReference type="GO" id="GO:0005524">
    <property type="term" value="F:ATP binding"/>
    <property type="evidence" value="ECO:0007669"/>
    <property type="project" value="UniProtKB-KW"/>
</dbReference>
<dbReference type="AlphaFoldDB" id="A0A0J7Z593"/>
<dbReference type="InterPro" id="IPR003593">
    <property type="entry name" value="AAA+_ATPase"/>
</dbReference>
<evidence type="ECO:0000256" key="1">
    <source>
        <dbReference type="ARBA" id="ARBA00022741"/>
    </source>
</evidence>
<dbReference type="InterPro" id="IPR036628">
    <property type="entry name" value="Clp_N_dom_sf"/>
</dbReference>
<feature type="domain" description="AAA+ ATPase" evidence="4">
    <location>
        <begin position="376"/>
        <end position="517"/>
    </location>
</feature>
<dbReference type="SMART" id="SM00382">
    <property type="entry name" value="AAA"/>
    <property type="match status" value="1"/>
</dbReference>
<dbReference type="SUPFAM" id="SSF81923">
    <property type="entry name" value="Double Clp-N motif"/>
    <property type="match status" value="1"/>
</dbReference>
<feature type="compositionally biased region" description="Low complexity" evidence="3">
    <location>
        <begin position="229"/>
        <end position="244"/>
    </location>
</feature>
<dbReference type="Gene3D" id="1.10.1780.10">
    <property type="entry name" value="Clp, N-terminal domain"/>
    <property type="match status" value="2"/>
</dbReference>
<evidence type="ECO:0000313" key="5">
    <source>
        <dbReference type="EMBL" id="KMS70338.1"/>
    </source>
</evidence>
<gene>
    <name evidence="5" type="ORF">ACM01_32080</name>
</gene>
<dbReference type="InterPro" id="IPR001270">
    <property type="entry name" value="ClpA/B"/>
</dbReference>
<dbReference type="InterPro" id="IPR050130">
    <property type="entry name" value="ClpA_ClpB"/>
</dbReference>
<dbReference type="SUPFAM" id="SSF52540">
    <property type="entry name" value="P-loop containing nucleoside triphosphate hydrolases"/>
    <property type="match status" value="1"/>
</dbReference>
<dbReference type="GO" id="GO:0016887">
    <property type="term" value="F:ATP hydrolysis activity"/>
    <property type="evidence" value="ECO:0007669"/>
    <property type="project" value="InterPro"/>
</dbReference>
<dbReference type="GO" id="GO:0034605">
    <property type="term" value="P:cellular response to heat"/>
    <property type="evidence" value="ECO:0007669"/>
    <property type="project" value="TreeGrafter"/>
</dbReference>
<dbReference type="RefSeq" id="WP_048584919.1">
    <property type="nucleotide sequence ID" value="NZ_LFNT01000050.1"/>
</dbReference>
<dbReference type="InterPro" id="IPR027417">
    <property type="entry name" value="P-loop_NTPase"/>
</dbReference>
<dbReference type="PATRIC" id="fig|1938.3.peg.6424"/>
<comment type="caution">
    <text evidence="5">The sequence shown here is derived from an EMBL/GenBank/DDBJ whole genome shotgun (WGS) entry which is preliminary data.</text>
</comment>
<dbReference type="PANTHER" id="PTHR11638">
    <property type="entry name" value="ATP-DEPENDENT CLP PROTEASE"/>
    <property type="match status" value="1"/>
</dbReference>
<dbReference type="GO" id="GO:0005737">
    <property type="term" value="C:cytoplasm"/>
    <property type="evidence" value="ECO:0007669"/>
    <property type="project" value="TreeGrafter"/>
</dbReference>
<dbReference type="PRINTS" id="PR00300">
    <property type="entry name" value="CLPPROTEASEA"/>
</dbReference>
<dbReference type="InterPro" id="IPR003959">
    <property type="entry name" value="ATPase_AAA_core"/>
</dbReference>
<keyword evidence="2" id="KW-0067">ATP-binding</keyword>
<dbReference type="Gene3D" id="3.40.50.300">
    <property type="entry name" value="P-loop containing nucleotide triphosphate hydrolases"/>
    <property type="match status" value="1"/>
</dbReference>
<dbReference type="CDD" id="cd19499">
    <property type="entry name" value="RecA-like_ClpB_Hsp104-like"/>
    <property type="match status" value="1"/>
</dbReference>
<evidence type="ECO:0000256" key="3">
    <source>
        <dbReference type="SAM" id="MobiDB-lite"/>
    </source>
</evidence>
<dbReference type="EMBL" id="LFNT01000050">
    <property type="protein sequence ID" value="KMS70338.1"/>
    <property type="molecule type" value="Genomic_DNA"/>
</dbReference>
<evidence type="ECO:0000313" key="6">
    <source>
        <dbReference type="Proteomes" id="UP000037432"/>
    </source>
</evidence>
<dbReference type="PANTHER" id="PTHR11638:SF18">
    <property type="entry name" value="HEAT SHOCK PROTEIN 104"/>
    <property type="match status" value="1"/>
</dbReference>
<dbReference type="Pfam" id="PF07724">
    <property type="entry name" value="AAA_2"/>
    <property type="match status" value="1"/>
</dbReference>